<gene>
    <name evidence="12" type="ordered locus">CPS_0958</name>
</gene>
<keyword evidence="7 9" id="KW-0472">Membrane</keyword>
<evidence type="ECO:0000259" key="11">
    <source>
        <dbReference type="PROSITE" id="PS51123"/>
    </source>
</evidence>
<dbReference type="InterPro" id="IPR011250">
    <property type="entry name" value="OMP/PagP_B-barrel"/>
</dbReference>
<evidence type="ECO:0000256" key="9">
    <source>
        <dbReference type="PROSITE-ProRule" id="PRU00473"/>
    </source>
</evidence>
<dbReference type="GO" id="GO:0009279">
    <property type="term" value="C:cell outer membrane"/>
    <property type="evidence" value="ECO:0007669"/>
    <property type="project" value="UniProtKB-SubCell"/>
</dbReference>
<keyword evidence="3" id="KW-1134">Transmembrane beta strand</keyword>
<dbReference type="PANTHER" id="PTHR30329">
    <property type="entry name" value="STATOR ELEMENT OF FLAGELLAR MOTOR COMPLEX"/>
    <property type="match status" value="1"/>
</dbReference>
<evidence type="ECO:0000313" key="13">
    <source>
        <dbReference type="Proteomes" id="UP000000547"/>
    </source>
</evidence>
<evidence type="ECO:0000256" key="8">
    <source>
        <dbReference type="ARBA" id="ARBA00023237"/>
    </source>
</evidence>
<feature type="signal peptide" evidence="10">
    <location>
        <begin position="1"/>
        <end position="19"/>
    </location>
</feature>
<dbReference type="Pfam" id="PF00691">
    <property type="entry name" value="OmpA"/>
    <property type="match status" value="1"/>
</dbReference>
<dbReference type="RefSeq" id="WP_011041801.1">
    <property type="nucleotide sequence ID" value="NC_003910.7"/>
</dbReference>
<keyword evidence="5" id="KW-0406">Ion transport</keyword>
<dbReference type="InterPro" id="IPR006665">
    <property type="entry name" value="OmpA-like"/>
</dbReference>
<evidence type="ECO:0000256" key="10">
    <source>
        <dbReference type="SAM" id="SignalP"/>
    </source>
</evidence>
<evidence type="ECO:0000256" key="2">
    <source>
        <dbReference type="ARBA" id="ARBA00022448"/>
    </source>
</evidence>
<protein>
    <submittedName>
        <fullName evidence="12">OmpA family protein</fullName>
    </submittedName>
</protein>
<evidence type="ECO:0000256" key="7">
    <source>
        <dbReference type="ARBA" id="ARBA00023136"/>
    </source>
</evidence>
<evidence type="ECO:0000313" key="12">
    <source>
        <dbReference type="EMBL" id="AAZ25278.1"/>
    </source>
</evidence>
<organism evidence="12 13">
    <name type="scientific">Colwellia psychrerythraea (strain 34H / ATCC BAA-681)</name>
    <name type="common">Vibrio psychroerythus</name>
    <dbReference type="NCBI Taxonomy" id="167879"/>
    <lineage>
        <taxon>Bacteria</taxon>
        <taxon>Pseudomonadati</taxon>
        <taxon>Pseudomonadota</taxon>
        <taxon>Gammaproteobacteria</taxon>
        <taxon>Alteromonadales</taxon>
        <taxon>Colwelliaceae</taxon>
        <taxon>Colwellia</taxon>
    </lineage>
</organism>
<dbReference type="InterPro" id="IPR006315">
    <property type="entry name" value="OM_autotransptr_brl_dom"/>
</dbReference>
<name>Q487Q8_COLP3</name>
<evidence type="ECO:0000256" key="3">
    <source>
        <dbReference type="ARBA" id="ARBA00022452"/>
    </source>
</evidence>
<evidence type="ECO:0000256" key="6">
    <source>
        <dbReference type="ARBA" id="ARBA00023114"/>
    </source>
</evidence>
<keyword evidence="8" id="KW-0998">Cell outer membrane</keyword>
<evidence type="ECO:0000256" key="4">
    <source>
        <dbReference type="ARBA" id="ARBA00022692"/>
    </source>
</evidence>
<feature type="domain" description="OmpA-like" evidence="11">
    <location>
        <begin position="227"/>
        <end position="345"/>
    </location>
</feature>
<dbReference type="KEGG" id="cps:CPS_0958"/>
<dbReference type="CDD" id="cd07185">
    <property type="entry name" value="OmpA_C-like"/>
    <property type="match status" value="1"/>
</dbReference>
<keyword evidence="2" id="KW-0813">Transport</keyword>
<evidence type="ECO:0000256" key="1">
    <source>
        <dbReference type="ARBA" id="ARBA00004571"/>
    </source>
</evidence>
<dbReference type="GO" id="GO:0006811">
    <property type="term" value="P:monoatomic ion transport"/>
    <property type="evidence" value="ECO:0007669"/>
    <property type="project" value="UniProtKB-KW"/>
</dbReference>
<keyword evidence="6" id="KW-0626">Porin</keyword>
<evidence type="ECO:0000256" key="5">
    <source>
        <dbReference type="ARBA" id="ARBA00023065"/>
    </source>
</evidence>
<sequence length="352" mass="38684">MKTFNITLLAALISSPLAAEGIDKTWEVGVFGDYIKSDTGKENKMDWQQIEAGKGLGIDLQKIINEQWNARIELAKTRYDINNGNDTDYGTRFGLDAIYKIEDTGIYAFAGVKRFNNVKSYNAVNIGLGYNVDINDCFSLYSEAVVYRDVDYGFTDQGFKIGVKYVFGDVKKSPVVKKAVSQEVAAIPVVAAVILADTDNDGINDKQDNCKNTPANVKVDSSGCPLFLDTAVDVDLNVAFENNSSQIKAETMNDIQRLADFMKEYKNTSVVIEGHSSAAGSAKYNLALSQKRADAVKSLLINKFDIEESRLSAKGFGETQLISKGNTAADHELNRRVIAKIEATVKKMMIKS</sequence>
<dbReference type="SUPFAM" id="SSF103088">
    <property type="entry name" value="OmpA-like"/>
    <property type="match status" value="1"/>
</dbReference>
<dbReference type="GO" id="GO:0046930">
    <property type="term" value="C:pore complex"/>
    <property type="evidence" value="ECO:0007669"/>
    <property type="project" value="UniProtKB-KW"/>
</dbReference>
<proteinExistence type="predicted"/>
<feature type="chain" id="PRO_5004234351" evidence="10">
    <location>
        <begin position="20"/>
        <end position="352"/>
    </location>
</feature>
<dbReference type="NCBIfam" id="TIGR01414">
    <property type="entry name" value="autotrans_barl"/>
    <property type="match status" value="1"/>
</dbReference>
<dbReference type="GO" id="GO:0015288">
    <property type="term" value="F:porin activity"/>
    <property type="evidence" value="ECO:0007669"/>
    <property type="project" value="UniProtKB-KW"/>
</dbReference>
<dbReference type="PANTHER" id="PTHR30329:SF21">
    <property type="entry name" value="LIPOPROTEIN YIAD-RELATED"/>
    <property type="match status" value="1"/>
</dbReference>
<dbReference type="STRING" id="167879.CPS_0958"/>
<reference evidence="12" key="1">
    <citation type="journal article" date="2005" name="Proc. Natl. Acad. Sci. U.S.A.">
        <title>The psychrophilic lifestyle as revealed by the genome sequence of Colwellia psychrerythraea 34H through genomic and proteomic analyses.</title>
        <authorList>
            <person name="Methe B.A."/>
            <person name="Nelson K.E."/>
            <person name="Deming J.W."/>
            <person name="Momen B."/>
            <person name="Melamud E."/>
            <person name="Zhang X."/>
            <person name="Moult J."/>
            <person name="Madupu R."/>
            <person name="Nelson W.C."/>
            <person name="Dodson R.J."/>
            <person name="Brinkac L.M."/>
            <person name="Daugherty S.C."/>
            <person name="Durkin A.S."/>
            <person name="DeBoy R.T."/>
            <person name="Kolonay J.F."/>
            <person name="Sullivan S.A."/>
            <person name="Zhou L."/>
            <person name="Davidsen T.M."/>
            <person name="Wu M."/>
            <person name="Huston A.L."/>
            <person name="Lewis M."/>
            <person name="Weaver B."/>
            <person name="Weidman J.F."/>
            <person name="Khouri H."/>
            <person name="Utterback T.R."/>
            <person name="Feldblyum T.V."/>
            <person name="Fraser C.M."/>
        </authorList>
    </citation>
    <scope>NUCLEOTIDE SEQUENCE [LARGE SCALE GENOMIC DNA]</scope>
    <source>
        <strain evidence="12">34H</strain>
    </source>
</reference>
<dbReference type="AlphaFoldDB" id="Q487Q8"/>
<dbReference type="EMBL" id="CP000083">
    <property type="protein sequence ID" value="AAZ25278.1"/>
    <property type="molecule type" value="Genomic_DNA"/>
</dbReference>
<accession>Q487Q8</accession>
<dbReference type="InterPro" id="IPR006664">
    <property type="entry name" value="OMP_bac"/>
</dbReference>
<dbReference type="InterPro" id="IPR036737">
    <property type="entry name" value="OmpA-like_sf"/>
</dbReference>
<keyword evidence="4" id="KW-0812">Transmembrane</keyword>
<dbReference type="PRINTS" id="PR01021">
    <property type="entry name" value="OMPADOMAIN"/>
</dbReference>
<comment type="subcellular location">
    <subcellularLocation>
        <location evidence="1">Cell outer membrane</location>
        <topology evidence="1">Multi-pass membrane protein</topology>
    </subcellularLocation>
</comment>
<dbReference type="InterPro" id="IPR050330">
    <property type="entry name" value="Bact_OuterMem_StrucFunc"/>
</dbReference>
<dbReference type="SUPFAM" id="SSF56925">
    <property type="entry name" value="OMPA-like"/>
    <property type="match status" value="1"/>
</dbReference>
<dbReference type="Proteomes" id="UP000000547">
    <property type="component" value="Chromosome"/>
</dbReference>
<dbReference type="HOGENOM" id="CLU_031536_2_0_6"/>
<dbReference type="PROSITE" id="PS51123">
    <property type="entry name" value="OMPA_2"/>
    <property type="match status" value="1"/>
</dbReference>
<keyword evidence="10" id="KW-0732">Signal</keyword>
<dbReference type="Gene3D" id="3.30.1330.60">
    <property type="entry name" value="OmpA-like domain"/>
    <property type="match status" value="1"/>
</dbReference>